<dbReference type="GO" id="GO:0005886">
    <property type="term" value="C:plasma membrane"/>
    <property type="evidence" value="ECO:0007669"/>
    <property type="project" value="UniProtKB-SubCell"/>
</dbReference>
<reference evidence="9 10" key="1">
    <citation type="submission" date="2019-12" db="EMBL/GenBank/DDBJ databases">
        <title>Paenibacillus sp. nov. sp. isolated from soil.</title>
        <authorList>
            <person name="Kim J."/>
            <person name="Jeong S.E."/>
            <person name="Jung H.S."/>
            <person name="Jeon C.O."/>
        </authorList>
    </citation>
    <scope>NUCLEOTIDE SEQUENCE [LARGE SCALE GENOMIC DNA]</scope>
    <source>
        <strain evidence="9 10">5J-6</strain>
    </source>
</reference>
<evidence type="ECO:0000313" key="10">
    <source>
        <dbReference type="Proteomes" id="UP000481087"/>
    </source>
</evidence>
<proteinExistence type="inferred from homology"/>
<keyword evidence="4 7" id="KW-0812">Transmembrane</keyword>
<evidence type="ECO:0000256" key="3">
    <source>
        <dbReference type="ARBA" id="ARBA00022475"/>
    </source>
</evidence>
<feature type="transmembrane region" description="Helical" evidence="7">
    <location>
        <begin position="73"/>
        <end position="96"/>
    </location>
</feature>
<evidence type="ECO:0000256" key="1">
    <source>
        <dbReference type="ARBA" id="ARBA00004651"/>
    </source>
</evidence>
<dbReference type="PROSITE" id="PS51257">
    <property type="entry name" value="PROKAR_LIPOPROTEIN"/>
    <property type="match status" value="1"/>
</dbReference>
<evidence type="ECO:0000256" key="2">
    <source>
        <dbReference type="ARBA" id="ARBA00022448"/>
    </source>
</evidence>
<dbReference type="Gene3D" id="1.10.3720.10">
    <property type="entry name" value="MetI-like"/>
    <property type="match status" value="1"/>
</dbReference>
<keyword evidence="3" id="KW-1003">Cell membrane</keyword>
<gene>
    <name evidence="9" type="ORF">GQF01_04310</name>
</gene>
<evidence type="ECO:0000256" key="6">
    <source>
        <dbReference type="ARBA" id="ARBA00023136"/>
    </source>
</evidence>
<dbReference type="PANTHER" id="PTHR43744:SF9">
    <property type="entry name" value="POLYGALACTURONAN_RHAMNOGALACTURONAN TRANSPORT SYSTEM PERMEASE PROTEIN YTCP"/>
    <property type="match status" value="1"/>
</dbReference>
<dbReference type="EMBL" id="WTUZ01000010">
    <property type="protein sequence ID" value="MZQ81348.1"/>
    <property type="molecule type" value="Genomic_DNA"/>
</dbReference>
<evidence type="ECO:0000313" key="9">
    <source>
        <dbReference type="EMBL" id="MZQ81348.1"/>
    </source>
</evidence>
<evidence type="ECO:0000256" key="5">
    <source>
        <dbReference type="ARBA" id="ARBA00022989"/>
    </source>
</evidence>
<evidence type="ECO:0000259" key="8">
    <source>
        <dbReference type="PROSITE" id="PS50928"/>
    </source>
</evidence>
<keyword evidence="6 7" id="KW-0472">Membrane</keyword>
<feature type="transmembrane region" description="Helical" evidence="7">
    <location>
        <begin position="181"/>
        <end position="203"/>
    </location>
</feature>
<dbReference type="PROSITE" id="PS50928">
    <property type="entry name" value="ABC_TM1"/>
    <property type="match status" value="1"/>
</dbReference>
<dbReference type="InterPro" id="IPR000515">
    <property type="entry name" value="MetI-like"/>
</dbReference>
<dbReference type="GO" id="GO:0055085">
    <property type="term" value="P:transmembrane transport"/>
    <property type="evidence" value="ECO:0007669"/>
    <property type="project" value="InterPro"/>
</dbReference>
<organism evidence="9 10">
    <name type="scientific">Paenibacillus silvestris</name>
    <dbReference type="NCBI Taxonomy" id="2606219"/>
    <lineage>
        <taxon>Bacteria</taxon>
        <taxon>Bacillati</taxon>
        <taxon>Bacillota</taxon>
        <taxon>Bacilli</taxon>
        <taxon>Bacillales</taxon>
        <taxon>Paenibacillaceae</taxon>
        <taxon>Paenibacillus</taxon>
    </lineage>
</organism>
<evidence type="ECO:0000256" key="7">
    <source>
        <dbReference type="RuleBase" id="RU363032"/>
    </source>
</evidence>
<dbReference type="Pfam" id="PF00528">
    <property type="entry name" value="BPD_transp_1"/>
    <property type="match status" value="1"/>
</dbReference>
<dbReference type="CDD" id="cd06261">
    <property type="entry name" value="TM_PBP2"/>
    <property type="match status" value="1"/>
</dbReference>
<dbReference type="SUPFAM" id="SSF161098">
    <property type="entry name" value="MetI-like"/>
    <property type="match status" value="1"/>
</dbReference>
<feature type="transmembrane region" description="Helical" evidence="7">
    <location>
        <begin position="142"/>
        <end position="160"/>
    </location>
</feature>
<sequence length="291" mass="32780">MKSTWDEKIFYTINYMFLGLAALSCVLPLLHIISLSLSSYQAIVSGHVTLWPQGWTIEAYKALYSGTNMVKAFSNSIVITVVGVVLSMWFTIMAAYPLAKKYFYARRFFTLAIVFTMLFGTPLIPLFLIVKSLGLLDTYGAIWMPGLISAFNMLVLRTFFMNVPEELEEAARMDGCGEWRLLTRIILPLSLPVLATLTLFYGVGYWNSFLHVLMFINDSTRMNLAVMIQQMVASQSILQELNSVRPDDLQQMTPESIKSAGVIVLIVPMLIVYPFLQKYFVKGVMIGAIKG</sequence>
<feature type="transmembrane region" description="Helical" evidence="7">
    <location>
        <begin position="12"/>
        <end position="33"/>
    </location>
</feature>
<evidence type="ECO:0000256" key="4">
    <source>
        <dbReference type="ARBA" id="ARBA00022692"/>
    </source>
</evidence>
<comment type="similarity">
    <text evidence="7">Belongs to the binding-protein-dependent transport system permease family.</text>
</comment>
<dbReference type="PANTHER" id="PTHR43744">
    <property type="entry name" value="ABC TRANSPORTER PERMEASE PROTEIN MG189-RELATED-RELATED"/>
    <property type="match status" value="1"/>
</dbReference>
<feature type="transmembrane region" description="Helical" evidence="7">
    <location>
        <begin position="257"/>
        <end position="276"/>
    </location>
</feature>
<keyword evidence="5 7" id="KW-1133">Transmembrane helix</keyword>
<feature type="transmembrane region" description="Helical" evidence="7">
    <location>
        <begin position="108"/>
        <end position="130"/>
    </location>
</feature>
<keyword evidence="2 7" id="KW-0813">Transport</keyword>
<name>A0A6L8UT92_9BACL</name>
<comment type="caution">
    <text evidence="9">The sequence shown here is derived from an EMBL/GenBank/DDBJ whole genome shotgun (WGS) entry which is preliminary data.</text>
</comment>
<feature type="domain" description="ABC transmembrane type-1" evidence="8">
    <location>
        <begin position="73"/>
        <end position="276"/>
    </location>
</feature>
<dbReference type="Proteomes" id="UP000481087">
    <property type="component" value="Unassembled WGS sequence"/>
</dbReference>
<dbReference type="InterPro" id="IPR035906">
    <property type="entry name" value="MetI-like_sf"/>
</dbReference>
<accession>A0A6L8UT92</accession>
<dbReference type="RefSeq" id="WP_161405642.1">
    <property type="nucleotide sequence ID" value="NZ_WTUZ01000010.1"/>
</dbReference>
<comment type="subcellular location">
    <subcellularLocation>
        <location evidence="1 7">Cell membrane</location>
        <topology evidence="1 7">Multi-pass membrane protein</topology>
    </subcellularLocation>
</comment>
<protein>
    <submittedName>
        <fullName evidence="9">ABC transporter permease subunit</fullName>
    </submittedName>
</protein>
<dbReference type="AlphaFoldDB" id="A0A6L8UT92"/>
<keyword evidence="10" id="KW-1185">Reference proteome</keyword>